<evidence type="ECO:0000313" key="5">
    <source>
        <dbReference type="EMBL" id="TGZ70894.1"/>
    </source>
</evidence>
<evidence type="ECO:0000256" key="2">
    <source>
        <dbReference type="ARBA" id="ARBA00023157"/>
    </source>
</evidence>
<dbReference type="InterPro" id="IPR035914">
    <property type="entry name" value="Sperma_CUB_dom_sf"/>
</dbReference>
<protein>
    <recommendedName>
        <fullName evidence="4">CUB domain-containing protein</fullName>
    </recommendedName>
</protein>
<dbReference type="Pfam" id="PF00431">
    <property type="entry name" value="CUB"/>
    <property type="match status" value="1"/>
</dbReference>
<name>A0A4V3SG47_OPIFE</name>
<dbReference type="Proteomes" id="UP000308267">
    <property type="component" value="Unassembled WGS sequence"/>
</dbReference>
<accession>A0A4V3SG47</accession>
<gene>
    <name evidence="5" type="ORF">CRM22_002937</name>
</gene>
<organism evidence="5 6">
    <name type="scientific">Opisthorchis felineus</name>
    <dbReference type="NCBI Taxonomy" id="147828"/>
    <lineage>
        <taxon>Eukaryota</taxon>
        <taxon>Metazoa</taxon>
        <taxon>Spiralia</taxon>
        <taxon>Lophotrochozoa</taxon>
        <taxon>Platyhelminthes</taxon>
        <taxon>Trematoda</taxon>
        <taxon>Digenea</taxon>
        <taxon>Opisthorchiida</taxon>
        <taxon>Opisthorchiata</taxon>
        <taxon>Opisthorchiidae</taxon>
        <taxon>Opisthorchis</taxon>
    </lineage>
</organism>
<dbReference type="STRING" id="147828.A0A4V3SG47"/>
<evidence type="ECO:0000259" key="4">
    <source>
        <dbReference type="PROSITE" id="PS01180"/>
    </source>
</evidence>
<feature type="domain" description="CUB" evidence="4">
    <location>
        <begin position="5"/>
        <end position="132"/>
    </location>
</feature>
<dbReference type="PANTHER" id="PTHR24251">
    <property type="entry name" value="OVOCHYMASE-RELATED"/>
    <property type="match status" value="1"/>
</dbReference>
<dbReference type="AlphaFoldDB" id="A0A4V3SG47"/>
<dbReference type="SUPFAM" id="SSF49854">
    <property type="entry name" value="Spermadhesin, CUB domain"/>
    <property type="match status" value="1"/>
</dbReference>
<dbReference type="Gene3D" id="2.60.120.290">
    <property type="entry name" value="Spermadhesin, CUB domain"/>
    <property type="match status" value="1"/>
</dbReference>
<dbReference type="CDD" id="cd00041">
    <property type="entry name" value="CUB"/>
    <property type="match status" value="1"/>
</dbReference>
<keyword evidence="6" id="KW-1185">Reference proteome</keyword>
<dbReference type="OrthoDB" id="9971251at2759"/>
<sequence length="138" mass="15071">MLNQCSFSPLFKVFSTQKTENIKVTSVPTTIRFDEGGQNGAANEERLYLLTAEQGKVILVDFTIFNIEDTAICSGDYVEIGEGHDPNGNMLWKKCGHTLPAAVTSKSNTFYILFHSGGSAQNSAFSVNVRSSELFHAA</sequence>
<reference evidence="5 6" key="1">
    <citation type="journal article" date="2019" name="BMC Genomics">
        <title>New insights from Opisthorchis felineus genome: update on genomics of the epidemiologically important liver flukes.</title>
        <authorList>
            <person name="Ershov N.I."/>
            <person name="Mordvinov V.A."/>
            <person name="Prokhortchouk E.B."/>
            <person name="Pakharukova M.Y."/>
            <person name="Gunbin K.V."/>
            <person name="Ustyantsev K."/>
            <person name="Genaev M.A."/>
            <person name="Blinov A.G."/>
            <person name="Mazur A."/>
            <person name="Boulygina E."/>
            <person name="Tsygankova S."/>
            <person name="Khrameeva E."/>
            <person name="Chekanov N."/>
            <person name="Fan G."/>
            <person name="Xiao A."/>
            <person name="Zhang H."/>
            <person name="Xu X."/>
            <person name="Yang H."/>
            <person name="Solovyev V."/>
            <person name="Lee S.M."/>
            <person name="Liu X."/>
            <person name="Afonnikov D.A."/>
            <person name="Skryabin K.G."/>
        </authorList>
    </citation>
    <scope>NUCLEOTIDE SEQUENCE [LARGE SCALE GENOMIC DNA]</scope>
    <source>
        <strain evidence="5">AK-0245</strain>
        <tissue evidence="5">Whole organism</tissue>
    </source>
</reference>
<dbReference type="InterPro" id="IPR000859">
    <property type="entry name" value="CUB_dom"/>
</dbReference>
<proteinExistence type="predicted"/>
<dbReference type="PROSITE" id="PS01180">
    <property type="entry name" value="CUB"/>
    <property type="match status" value="1"/>
</dbReference>
<dbReference type="SMART" id="SM00042">
    <property type="entry name" value="CUB"/>
    <property type="match status" value="1"/>
</dbReference>
<comment type="caution">
    <text evidence="3">Lacks conserved residue(s) required for the propagation of feature annotation.</text>
</comment>
<evidence type="ECO:0000256" key="1">
    <source>
        <dbReference type="ARBA" id="ARBA00022737"/>
    </source>
</evidence>
<dbReference type="EMBL" id="SJOL01005039">
    <property type="protein sequence ID" value="TGZ70894.1"/>
    <property type="molecule type" value="Genomic_DNA"/>
</dbReference>
<evidence type="ECO:0000256" key="3">
    <source>
        <dbReference type="PROSITE-ProRule" id="PRU00059"/>
    </source>
</evidence>
<keyword evidence="1" id="KW-0677">Repeat</keyword>
<keyword evidence="2" id="KW-1015">Disulfide bond</keyword>
<comment type="caution">
    <text evidence="5">The sequence shown here is derived from an EMBL/GenBank/DDBJ whole genome shotgun (WGS) entry which is preliminary data.</text>
</comment>
<evidence type="ECO:0000313" key="6">
    <source>
        <dbReference type="Proteomes" id="UP000308267"/>
    </source>
</evidence>